<dbReference type="Proteomes" id="UP000196573">
    <property type="component" value="Unassembled WGS sequence"/>
</dbReference>
<organism evidence="4 5">
    <name type="scientific">Parendozoicomonas haliclonae</name>
    <dbReference type="NCBI Taxonomy" id="1960125"/>
    <lineage>
        <taxon>Bacteria</taxon>
        <taxon>Pseudomonadati</taxon>
        <taxon>Pseudomonadota</taxon>
        <taxon>Gammaproteobacteria</taxon>
        <taxon>Oceanospirillales</taxon>
        <taxon>Endozoicomonadaceae</taxon>
        <taxon>Parendozoicomonas</taxon>
    </lineage>
</organism>
<dbReference type="RefSeq" id="WP_087107524.1">
    <property type="nucleotide sequence ID" value="NZ_CBCSCN010000001.1"/>
</dbReference>
<protein>
    <recommendedName>
        <fullName evidence="6">Fimbrial Usher protein</fullName>
    </recommendedName>
</protein>
<dbReference type="EMBL" id="FWPT01000002">
    <property type="protein sequence ID" value="SMA39318.1"/>
    <property type="molecule type" value="Genomic_DNA"/>
</dbReference>
<accession>A0A1X7AG51</accession>
<dbReference type="Pfam" id="PF16967">
    <property type="entry name" value="TcfC"/>
    <property type="match status" value="1"/>
</dbReference>
<keyword evidence="1" id="KW-0732">Signal</keyword>
<evidence type="ECO:0000313" key="4">
    <source>
        <dbReference type="EMBL" id="SMA39318.1"/>
    </source>
</evidence>
<evidence type="ECO:0000313" key="5">
    <source>
        <dbReference type="Proteomes" id="UP000196573"/>
    </source>
</evidence>
<evidence type="ECO:0000259" key="3">
    <source>
        <dbReference type="Pfam" id="PF16967"/>
    </source>
</evidence>
<dbReference type="Pfam" id="PF15976">
    <property type="entry name" value="CooC_C"/>
    <property type="match status" value="1"/>
</dbReference>
<evidence type="ECO:0000259" key="2">
    <source>
        <dbReference type="Pfam" id="PF15976"/>
    </source>
</evidence>
<name>A0A1X7AG51_9GAMM</name>
<gene>
    <name evidence="4" type="ORF">EHSB41UT_01010</name>
</gene>
<proteinExistence type="predicted"/>
<dbReference type="AlphaFoldDB" id="A0A1X7AG51"/>
<dbReference type="InterPro" id="IPR031917">
    <property type="entry name" value="Pilus_assem_C"/>
</dbReference>
<sequence>MDTSGRINNYPQVFSWLISALLLVVCALASGDDDIPEGFEDIDAPRTTQVNIWYGGRQRGQALAEFTSQWIRFRQPARVAKMIPGLVDEPAIIEALSQQLPANKEKICHSEKQKLERLDCGFLEPSTIGTIFDATHFRASLFVSPSQLKLKAFEQARFLSEPTSDRVSVIQGLSLSLSGARAKDSSDHYSWYGRSVAALGESHLFSDWSYDKSEHFNVTSLFVERDWEGQELVGGLFNGSSFGLSFSADPQLLGIRIAHSQDSMNNEFALNTTPITVYLPTRGRVEIYKDNKLIDARILSAGRQQLDTRGFPQGAYNLTIKIYDGARLLEEKKQLFVKSNNLPGSDDPLYFLEVGRPMDNVAGKWWPRTGKGWIVRGGYSRLLDDITGLTVSATVENSDALGEVEVLQLRDEFEWSAGVMLARHNRSGVFGNVLGSSEWFEHSVQWQGLYRELSAQGEDSTDGQILGTGFRNGQVSAATVLGQVTVDLGRDWQKDENAANSRITDHFRMDWSLIRDAWLDLRFGLETSRSFGNGERSSQVLVNLTLTRRSSNREWTLQQNRQENRQGNQSEIELATRAGARWQDLQWAGQDLSAGGFVEKEREQASLGADVSFASRWAAGRAAVNRSMPDNSENVTTYVANLSTSVLANPDEWALGGRQLSVSAILVELGATEASSGTFSILVNGRSVAQGQAGETVPVILAPYRSYRIGIKPAGDSFADFDEREKEVTLYPGNVAKLGFTITALEPVLGRLVDKQGEALADAVIENSHDQAITDSHGVFQARLKLAVKQLEIKRANGQTCTVPRPEQPRKRRGVLMLGTLICK</sequence>
<feature type="domain" description="Pilus assembly protein C-terminal" evidence="2">
    <location>
        <begin position="730"/>
        <end position="824"/>
    </location>
</feature>
<feature type="domain" description="Pilus assembly protein E-set like" evidence="3">
    <location>
        <begin position="271"/>
        <end position="338"/>
    </location>
</feature>
<keyword evidence="5" id="KW-1185">Reference proteome</keyword>
<evidence type="ECO:0000256" key="1">
    <source>
        <dbReference type="ARBA" id="ARBA00022729"/>
    </source>
</evidence>
<dbReference type="InterPro" id="IPR032636">
    <property type="entry name" value="Pilus_assem_E-set-like_dom"/>
</dbReference>
<reference evidence="4 5" key="1">
    <citation type="submission" date="2017-03" db="EMBL/GenBank/DDBJ databases">
        <authorList>
            <person name="Afonso C.L."/>
            <person name="Miller P.J."/>
            <person name="Scott M.A."/>
            <person name="Spackman E."/>
            <person name="Goraichik I."/>
            <person name="Dimitrov K.M."/>
            <person name="Suarez D.L."/>
            <person name="Swayne D.E."/>
        </authorList>
    </citation>
    <scope>NUCLEOTIDE SEQUENCE [LARGE SCALE GENOMIC DNA]</scope>
    <source>
        <strain evidence="4">SB41UT1</strain>
    </source>
</reference>
<dbReference type="OrthoDB" id="6187408at2"/>
<evidence type="ECO:0008006" key="6">
    <source>
        <dbReference type="Google" id="ProtNLM"/>
    </source>
</evidence>